<dbReference type="Gene3D" id="3.30.1360.170">
    <property type="match status" value="2"/>
</dbReference>
<dbReference type="InterPro" id="IPR003615">
    <property type="entry name" value="HNH_nuc"/>
</dbReference>
<dbReference type="PROSITE" id="PS51331">
    <property type="entry name" value="THYX"/>
    <property type="match status" value="2"/>
</dbReference>
<dbReference type="PROSITE" id="PS50818">
    <property type="entry name" value="INTEIN_C_TER"/>
    <property type="match status" value="1"/>
</dbReference>
<evidence type="ECO:0000313" key="5">
    <source>
        <dbReference type="EMBL" id="BDU78760.1"/>
    </source>
</evidence>
<dbReference type="Pfam" id="PF02511">
    <property type="entry name" value="Thy1"/>
    <property type="match status" value="2"/>
</dbReference>
<dbReference type="GO" id="GO:0004519">
    <property type="term" value="F:endonuclease activity"/>
    <property type="evidence" value="ECO:0007669"/>
    <property type="project" value="InterPro"/>
</dbReference>
<dbReference type="SUPFAM" id="SSF69796">
    <property type="entry name" value="Thymidylate synthase-complementing protein Thy1"/>
    <property type="match status" value="2"/>
</dbReference>
<reference evidence="5" key="1">
    <citation type="journal article" date="2023" name="Int. J. Syst. Evol. Microbiol.">
        <title>Mesoterricola silvestris gen. nov., sp. nov., Mesoterricola sediminis sp. nov., Geothrix oryzae sp. nov., Geothrix edaphica sp. nov., Geothrix rubra sp. nov., and Geothrix limicola sp. nov., six novel members of Acidobacteriota isolated from soils.</title>
        <authorList>
            <person name="Itoh H."/>
            <person name="Sugisawa Y."/>
            <person name="Mise K."/>
            <person name="Xu Z."/>
            <person name="Kuniyasu M."/>
            <person name="Ushijima N."/>
            <person name="Kawano K."/>
            <person name="Kobayashi E."/>
            <person name="Shiratori Y."/>
            <person name="Masuda Y."/>
            <person name="Senoo K."/>
        </authorList>
    </citation>
    <scope>NUCLEOTIDE SEQUENCE</scope>
    <source>
        <strain evidence="5">W786</strain>
    </source>
</reference>
<dbReference type="GO" id="GO:0006231">
    <property type="term" value="P:dTMP biosynthetic process"/>
    <property type="evidence" value="ECO:0007669"/>
    <property type="project" value="UniProtKB-UniRule"/>
</dbReference>
<accession>A0AA48H018</accession>
<dbReference type="SUPFAM" id="SSF51294">
    <property type="entry name" value="Hedgehog/intein (Hint) domain"/>
    <property type="match status" value="1"/>
</dbReference>
<dbReference type="EMBL" id="AP027081">
    <property type="protein sequence ID" value="BDU78760.1"/>
    <property type="molecule type" value="Genomic_DNA"/>
</dbReference>
<feature type="region of interest" description="Disordered" evidence="2">
    <location>
        <begin position="314"/>
        <end position="333"/>
    </location>
</feature>
<dbReference type="Pfam" id="PF01844">
    <property type="entry name" value="HNH"/>
    <property type="match status" value="1"/>
</dbReference>
<dbReference type="InterPro" id="IPR030934">
    <property type="entry name" value="Intein_C"/>
</dbReference>
<sequence>MPLLEQTVLDRGFVKLVDHMGSDLSVVNAARVSFGKRKETFDEADEKLIDYLAAHDHTSPFRHTSMTFHVKAPIFVFRQWMKHRIACLTGDAVVTFVNTNGVANPRLRKTMDELWTAWSAGQGNGTAPDEARVALVRDMARQGISDREIQRQTGVDRATVRKIRQGTFSTKGSARSRIRNMNLRVLNERDNTFETGHIAGIVERGPQPVYRLTLADGKQLTMTTNHRVLTSQGWMRMGEATGLEHPEGEEPRMTRPCSLMVNGVEAHRDAHWLREQRSLGRGLAEMAELAGCSPHTIRKWLKVHDLSFSPEETRFGRGHESWNRGRSYSSGPMDLTEAQRAKRRLHRSGKASNWWRGGLSSEREKIGAWTARQAKVLHANNGGICQACGERSEALHAHHIIPVWMDPSRAFDAGNLASVCSTCHRTIHRNRDAEVAFARTCVGTLPPELEQKPRRTGDHRLLAHPVAVSTVAFLGVQPTYDLCVEGPWHNFVANGIVVHNSEFNEISGRYVEFPEDEFFVPETFRRQAKVNKQGSEGRVDGPDGDQAHEVFLATCRNAVAQYKQLIALGVCREQARCVLPLGLYSEVYWTVSLQAAAHFIRLRTDSHAQWEIQQYAHAVRGIVEGVYPRSLQALLRVRP</sequence>
<organism evidence="5 6">
    <name type="scientific">Mesoterricola sediminis</name>
    <dbReference type="NCBI Taxonomy" id="2927980"/>
    <lineage>
        <taxon>Bacteria</taxon>
        <taxon>Pseudomonadati</taxon>
        <taxon>Acidobacteriota</taxon>
        <taxon>Holophagae</taxon>
        <taxon>Holophagales</taxon>
        <taxon>Holophagaceae</taxon>
        <taxon>Mesoterricola</taxon>
    </lineage>
</organism>
<dbReference type="Gene3D" id="2.170.16.10">
    <property type="entry name" value="Hedgehog/Intein (Hint) domain"/>
    <property type="match status" value="1"/>
</dbReference>
<dbReference type="InterPro" id="IPR003669">
    <property type="entry name" value="Thymidylate_synthase_ThyX"/>
</dbReference>
<dbReference type="NCBIfam" id="TIGR01443">
    <property type="entry name" value="intein_Cterm"/>
    <property type="match status" value="1"/>
</dbReference>
<dbReference type="KEGG" id="msea:METESE_37180"/>
<evidence type="ECO:0000313" key="6">
    <source>
        <dbReference type="Proteomes" id="UP001228113"/>
    </source>
</evidence>
<evidence type="ECO:0000259" key="4">
    <source>
        <dbReference type="SMART" id="SM00507"/>
    </source>
</evidence>
<dbReference type="GO" id="GO:0003676">
    <property type="term" value="F:nucleic acid binding"/>
    <property type="evidence" value="ECO:0007669"/>
    <property type="project" value="InterPro"/>
</dbReference>
<dbReference type="GO" id="GO:0050797">
    <property type="term" value="F:thymidylate synthase (FAD) activity"/>
    <property type="evidence" value="ECO:0007669"/>
    <property type="project" value="UniProtKB-UniRule"/>
</dbReference>
<dbReference type="CDD" id="cd20175">
    <property type="entry name" value="ThyX"/>
    <property type="match status" value="2"/>
</dbReference>
<dbReference type="PANTHER" id="PTHR34934:SF1">
    <property type="entry name" value="FLAVIN-DEPENDENT THYMIDYLATE SYNTHASE"/>
    <property type="match status" value="1"/>
</dbReference>
<dbReference type="PANTHER" id="PTHR34934">
    <property type="entry name" value="FLAVIN-DEPENDENT THYMIDYLATE SYNTHASE"/>
    <property type="match status" value="1"/>
</dbReference>
<dbReference type="SMART" id="SM00507">
    <property type="entry name" value="HNHc"/>
    <property type="match status" value="1"/>
</dbReference>
<evidence type="ECO:0000256" key="2">
    <source>
        <dbReference type="SAM" id="MobiDB-lite"/>
    </source>
</evidence>
<dbReference type="EC" id="2.1.1.148" evidence="1"/>
<feature type="compositionally biased region" description="Basic and acidic residues" evidence="2">
    <location>
        <begin position="314"/>
        <end position="323"/>
    </location>
</feature>
<dbReference type="InterPro" id="IPR002711">
    <property type="entry name" value="HNH"/>
</dbReference>
<dbReference type="CDD" id="cd00085">
    <property type="entry name" value="HNHc"/>
    <property type="match status" value="1"/>
</dbReference>
<evidence type="ECO:0000259" key="3">
    <source>
        <dbReference type="SMART" id="SM00305"/>
    </source>
</evidence>
<dbReference type="NCBIfam" id="TIGR02170">
    <property type="entry name" value="thyX"/>
    <property type="match status" value="1"/>
</dbReference>
<dbReference type="InterPro" id="IPR006141">
    <property type="entry name" value="Intein_N"/>
</dbReference>
<keyword evidence="6" id="KW-1185">Reference proteome</keyword>
<dbReference type="InterPro" id="IPR036844">
    <property type="entry name" value="Hint_dom_sf"/>
</dbReference>
<dbReference type="GO" id="GO:0016539">
    <property type="term" value="P:intein-mediated protein splicing"/>
    <property type="evidence" value="ECO:0007669"/>
    <property type="project" value="InterPro"/>
</dbReference>
<dbReference type="InterPro" id="IPR003586">
    <property type="entry name" value="Hint_dom_C"/>
</dbReference>
<protein>
    <recommendedName>
        <fullName evidence="1">FAD-dependent thymidylate synthase</fullName>
        <ecNumber evidence="1">2.1.1.148</ecNumber>
    </recommendedName>
</protein>
<dbReference type="GO" id="GO:0070402">
    <property type="term" value="F:NADPH binding"/>
    <property type="evidence" value="ECO:0007669"/>
    <property type="project" value="TreeGrafter"/>
</dbReference>
<dbReference type="PROSITE" id="PS50817">
    <property type="entry name" value="INTEIN_N_TER"/>
    <property type="match status" value="1"/>
</dbReference>
<feature type="domain" description="HNH nuclease" evidence="4">
    <location>
        <begin position="371"/>
        <end position="425"/>
    </location>
</feature>
<dbReference type="Proteomes" id="UP001228113">
    <property type="component" value="Chromosome"/>
</dbReference>
<dbReference type="GO" id="GO:0008270">
    <property type="term" value="F:zinc ion binding"/>
    <property type="evidence" value="ECO:0007669"/>
    <property type="project" value="InterPro"/>
</dbReference>
<dbReference type="RefSeq" id="WP_316410810.1">
    <property type="nucleotide sequence ID" value="NZ_AP027081.1"/>
</dbReference>
<dbReference type="SMART" id="SM00305">
    <property type="entry name" value="HintC"/>
    <property type="match status" value="1"/>
</dbReference>
<dbReference type="GO" id="GO:0004799">
    <property type="term" value="F:thymidylate synthase activity"/>
    <property type="evidence" value="ECO:0007669"/>
    <property type="project" value="TreeGrafter"/>
</dbReference>
<dbReference type="InterPro" id="IPR036098">
    <property type="entry name" value="Thymidylate_synthase_ThyX_sf"/>
</dbReference>
<gene>
    <name evidence="5" type="ORF">METESE_37180</name>
</gene>
<feature type="domain" description="Hint" evidence="3">
    <location>
        <begin position="460"/>
        <end position="506"/>
    </location>
</feature>
<name>A0AA48H018_9BACT</name>
<dbReference type="Gene3D" id="1.10.30.50">
    <property type="match status" value="1"/>
</dbReference>
<dbReference type="GO" id="GO:0050660">
    <property type="term" value="F:flavin adenine dinucleotide binding"/>
    <property type="evidence" value="ECO:0007669"/>
    <property type="project" value="UniProtKB-UniRule"/>
</dbReference>
<proteinExistence type="predicted"/>
<evidence type="ECO:0000256" key="1">
    <source>
        <dbReference type="NCBIfam" id="TIGR02170"/>
    </source>
</evidence>
<dbReference type="AlphaFoldDB" id="A0AA48H018"/>